<evidence type="ECO:0000256" key="2">
    <source>
        <dbReference type="ARBA" id="ARBA00023163"/>
    </source>
</evidence>
<protein>
    <submittedName>
        <fullName evidence="4">Sigma D regulator</fullName>
    </submittedName>
</protein>
<comment type="similarity">
    <text evidence="3">Belongs to the Rsd/AlgQ family.</text>
</comment>
<proteinExistence type="inferred from homology"/>
<keyword evidence="5" id="KW-1185">Reference proteome</keyword>
<keyword evidence="2 3" id="KW-0804">Transcription</keyword>
<dbReference type="InterPro" id="IPR007448">
    <property type="entry name" value="Sigma70_reg_Rsd_AlgQ"/>
</dbReference>
<dbReference type="InterPro" id="IPR038309">
    <property type="entry name" value="Rsd/AlgQ_sf"/>
</dbReference>
<evidence type="ECO:0000313" key="4">
    <source>
        <dbReference type="EMBL" id="MFD2096633.1"/>
    </source>
</evidence>
<evidence type="ECO:0000256" key="3">
    <source>
        <dbReference type="RuleBase" id="RU004409"/>
    </source>
</evidence>
<evidence type="ECO:0000256" key="1">
    <source>
        <dbReference type="ARBA" id="ARBA00023015"/>
    </source>
</evidence>
<name>A0ABW4XND9_9GAMM</name>
<dbReference type="Gene3D" id="1.20.120.1370">
    <property type="entry name" value="Regulator of RNA polymerase sigma(70) subunit, domain 4"/>
    <property type="match status" value="1"/>
</dbReference>
<organism evidence="4 5">
    <name type="scientific">Corallincola platygyrae</name>
    <dbReference type="NCBI Taxonomy" id="1193278"/>
    <lineage>
        <taxon>Bacteria</taxon>
        <taxon>Pseudomonadati</taxon>
        <taxon>Pseudomonadota</taxon>
        <taxon>Gammaproteobacteria</taxon>
        <taxon>Alteromonadales</taxon>
        <taxon>Psychromonadaceae</taxon>
        <taxon>Corallincola</taxon>
    </lineage>
</organism>
<comment type="caution">
    <text evidence="4">The sequence shown here is derived from an EMBL/GenBank/DDBJ whole genome shotgun (WGS) entry which is preliminary data.</text>
</comment>
<dbReference type="PIRSF" id="PIRSF016548">
    <property type="entry name" value="Rsd_AlgQ"/>
    <property type="match status" value="1"/>
</dbReference>
<gene>
    <name evidence="4" type="primary">rsd</name>
    <name evidence="4" type="ORF">ACFSJ3_11615</name>
</gene>
<sequence>MLTRLEQAQKAWGGSHDAIDTWLNERQELLVNYCKLAGLPPYTGDGRTLPSADEIKQFCQLLVDYLSAGHFEVYDQIVSQCEINGAKHKLLAGTQQERLNETTQAGLEFNDLYAESTESDELDDFDQDMAALGKALEVRFELEDQLIATLHESAAAKVETV</sequence>
<dbReference type="EMBL" id="JBHUHT010000012">
    <property type="protein sequence ID" value="MFD2096633.1"/>
    <property type="molecule type" value="Genomic_DNA"/>
</dbReference>
<keyword evidence="1 3" id="KW-0805">Transcription regulation</keyword>
<evidence type="ECO:0000313" key="5">
    <source>
        <dbReference type="Proteomes" id="UP001597380"/>
    </source>
</evidence>
<reference evidence="5" key="1">
    <citation type="journal article" date="2019" name="Int. J. Syst. Evol. Microbiol.">
        <title>The Global Catalogue of Microorganisms (GCM) 10K type strain sequencing project: providing services to taxonomists for standard genome sequencing and annotation.</title>
        <authorList>
            <consortium name="The Broad Institute Genomics Platform"/>
            <consortium name="The Broad Institute Genome Sequencing Center for Infectious Disease"/>
            <person name="Wu L."/>
            <person name="Ma J."/>
        </authorList>
    </citation>
    <scope>NUCLEOTIDE SEQUENCE [LARGE SCALE GENOMIC DNA]</scope>
    <source>
        <strain evidence="5">CGMCC 1.10992</strain>
    </source>
</reference>
<dbReference type="RefSeq" id="WP_345338977.1">
    <property type="nucleotide sequence ID" value="NZ_BAABLI010000008.1"/>
</dbReference>
<dbReference type="Proteomes" id="UP001597380">
    <property type="component" value="Unassembled WGS sequence"/>
</dbReference>
<accession>A0ABW4XND9</accession>
<dbReference type="NCBIfam" id="NF008723">
    <property type="entry name" value="PRK11718.1"/>
    <property type="match status" value="1"/>
</dbReference>
<dbReference type="Pfam" id="PF04353">
    <property type="entry name" value="Rsd_AlgQ"/>
    <property type="match status" value="1"/>
</dbReference>